<dbReference type="InterPro" id="IPR045018">
    <property type="entry name" value="Azg-like"/>
</dbReference>
<keyword evidence="7 8" id="KW-0472">Membrane</keyword>
<dbReference type="InterPro" id="IPR006043">
    <property type="entry name" value="NCS2"/>
</dbReference>
<evidence type="ECO:0000256" key="6">
    <source>
        <dbReference type="ARBA" id="ARBA00022989"/>
    </source>
</evidence>
<dbReference type="PANTHER" id="PTHR43337">
    <property type="entry name" value="XANTHINE/URACIL PERMEASE C887.17-RELATED"/>
    <property type="match status" value="1"/>
</dbReference>
<feature type="transmembrane region" description="Helical" evidence="9">
    <location>
        <begin position="21"/>
        <end position="40"/>
    </location>
</feature>
<feature type="transmembrane region" description="Helical" evidence="9">
    <location>
        <begin position="52"/>
        <end position="73"/>
    </location>
</feature>
<dbReference type="GO" id="GO:0005345">
    <property type="term" value="F:purine nucleobase transmembrane transporter activity"/>
    <property type="evidence" value="ECO:0007669"/>
    <property type="project" value="TreeGrafter"/>
</dbReference>
<evidence type="ECO:0000256" key="5">
    <source>
        <dbReference type="ARBA" id="ARBA00022692"/>
    </source>
</evidence>
<evidence type="ECO:0000256" key="8">
    <source>
        <dbReference type="PIRNR" id="PIRNR005353"/>
    </source>
</evidence>
<feature type="transmembrane region" description="Helical" evidence="9">
    <location>
        <begin position="80"/>
        <end position="99"/>
    </location>
</feature>
<keyword evidence="11" id="KW-1185">Reference proteome</keyword>
<dbReference type="RefSeq" id="WP_079683120.1">
    <property type="nucleotide sequence ID" value="NZ_FUYQ01000009.1"/>
</dbReference>
<keyword evidence="5 8" id="KW-0812">Transmembrane</keyword>
<feature type="transmembrane region" description="Helical" evidence="9">
    <location>
        <begin position="417"/>
        <end position="434"/>
    </location>
</feature>
<feature type="transmembrane region" description="Helical" evidence="9">
    <location>
        <begin position="135"/>
        <end position="159"/>
    </location>
</feature>
<organism evidence="10 11">
    <name type="scientific">Parabacteroides chartae</name>
    <dbReference type="NCBI Taxonomy" id="1037355"/>
    <lineage>
        <taxon>Bacteria</taxon>
        <taxon>Pseudomonadati</taxon>
        <taxon>Bacteroidota</taxon>
        <taxon>Bacteroidia</taxon>
        <taxon>Bacteroidales</taxon>
        <taxon>Tannerellaceae</taxon>
        <taxon>Parabacteroides</taxon>
    </lineage>
</organism>
<feature type="transmembrane region" description="Helical" evidence="9">
    <location>
        <begin position="196"/>
        <end position="216"/>
    </location>
</feature>
<feature type="transmembrane region" description="Helical" evidence="9">
    <location>
        <begin position="165"/>
        <end position="189"/>
    </location>
</feature>
<keyword evidence="6 8" id="KW-1133">Transmembrane helix</keyword>
<dbReference type="GO" id="GO:0005886">
    <property type="term" value="C:plasma membrane"/>
    <property type="evidence" value="ECO:0007669"/>
    <property type="project" value="UniProtKB-SubCell"/>
</dbReference>
<name>A0A1T5BXC8_9BACT</name>
<feature type="transmembrane region" description="Helical" evidence="9">
    <location>
        <begin position="380"/>
        <end position="405"/>
    </location>
</feature>
<feature type="transmembrane region" description="Helical" evidence="9">
    <location>
        <begin position="246"/>
        <end position="268"/>
    </location>
</feature>
<evidence type="ECO:0000313" key="11">
    <source>
        <dbReference type="Proteomes" id="UP000190852"/>
    </source>
</evidence>
<evidence type="ECO:0000256" key="7">
    <source>
        <dbReference type="ARBA" id="ARBA00023136"/>
    </source>
</evidence>
<sequence length="435" mass="46301">METSFFHKLVGFNPKTMKVRTEILAGVTTFLTMSYILAVNPDILGATGMDKGAVFTATALSSAIGTLLIAILAKLPFAQAPGMGLNAFFAFTLVLGMGYSWQTALAAVLAEGIIFIIITLLNIREKVVNCIPLNLRYAMSVGIGMFIAFIGLKNAGIIVDNPATFVALGSFTNVSMVAVIGIILSGVLMAKGVKGALFYTILICTAIGIPMGVTTLPENFSPISTPPSMEPTFMHFDFKSLLNLDMFFIVMLLVFIDLFNTIGTLVGAMAKTDMMDAKGNVPRMKEALLADAIGTTVGAVCGTSTVTTYVESAAGIAEGGRSGMTAAVTGGLFIVALLFAPIFLLVPSAATTGALVMVGVFMMDSIRKIEFDDVTETLPVFATILFMVLSYSIAEGMALGMMSYAILKLLTGRYKEVSITLYILTVLLILRYIYY</sequence>
<gene>
    <name evidence="10" type="ORF">SAMN05660349_01538</name>
</gene>
<evidence type="ECO:0000313" key="10">
    <source>
        <dbReference type="EMBL" id="SKB51799.1"/>
    </source>
</evidence>
<keyword evidence="3 8" id="KW-0813">Transport</keyword>
<dbReference type="InterPro" id="IPR026033">
    <property type="entry name" value="Azg-like_bact_archaea"/>
</dbReference>
<feature type="transmembrane region" description="Helical" evidence="9">
    <location>
        <begin position="331"/>
        <end position="360"/>
    </location>
</feature>
<comment type="subcellular location">
    <subcellularLocation>
        <location evidence="1 8">Cell membrane</location>
        <topology evidence="1 8">Multi-pass membrane protein</topology>
    </subcellularLocation>
</comment>
<evidence type="ECO:0000256" key="4">
    <source>
        <dbReference type="ARBA" id="ARBA00022475"/>
    </source>
</evidence>
<evidence type="ECO:0000256" key="3">
    <source>
        <dbReference type="ARBA" id="ARBA00022448"/>
    </source>
</evidence>
<dbReference type="Pfam" id="PF00860">
    <property type="entry name" value="Xan_ur_permease"/>
    <property type="match status" value="1"/>
</dbReference>
<dbReference type="EMBL" id="FUYQ01000009">
    <property type="protein sequence ID" value="SKB51799.1"/>
    <property type="molecule type" value="Genomic_DNA"/>
</dbReference>
<dbReference type="Proteomes" id="UP000190852">
    <property type="component" value="Unassembled WGS sequence"/>
</dbReference>
<proteinExistence type="inferred from homology"/>
<dbReference type="PIRSF" id="PIRSF005353">
    <property type="entry name" value="PbuG"/>
    <property type="match status" value="1"/>
</dbReference>
<evidence type="ECO:0000256" key="9">
    <source>
        <dbReference type="SAM" id="Phobius"/>
    </source>
</evidence>
<evidence type="ECO:0000256" key="1">
    <source>
        <dbReference type="ARBA" id="ARBA00004651"/>
    </source>
</evidence>
<dbReference type="AlphaFoldDB" id="A0A1T5BXC8"/>
<evidence type="ECO:0000256" key="2">
    <source>
        <dbReference type="ARBA" id="ARBA00005697"/>
    </source>
</evidence>
<accession>A0A1T5BXC8</accession>
<protein>
    <submittedName>
        <fullName evidence="10">Putative MFS transporter, AGZA family, xanthine/uracil permease</fullName>
    </submittedName>
</protein>
<keyword evidence="4 8" id="KW-1003">Cell membrane</keyword>
<comment type="similarity">
    <text evidence="2 8">Belongs to the nucleobase:cation symporter-2 (NCS2) (TC 2.A.40) family. Azg-like subfamily.</text>
</comment>
<reference evidence="11" key="1">
    <citation type="submission" date="2017-02" db="EMBL/GenBank/DDBJ databases">
        <authorList>
            <person name="Varghese N."/>
            <person name="Submissions S."/>
        </authorList>
    </citation>
    <scope>NUCLEOTIDE SEQUENCE [LARGE SCALE GENOMIC DNA]</scope>
    <source>
        <strain evidence="11">DSM 24967</strain>
    </source>
</reference>
<dbReference type="PANTHER" id="PTHR43337:SF1">
    <property type="entry name" value="XANTHINE_URACIL PERMEASE C887.17-RELATED"/>
    <property type="match status" value="1"/>
</dbReference>
<feature type="transmembrane region" description="Helical" evidence="9">
    <location>
        <begin position="105"/>
        <end position="123"/>
    </location>
</feature>